<sequence>LAIISYDKGAKELLPKPRESFILVIDGREYTTSIIDLGGGRRSIGRTFERGERIGRDELCSRHHLKEEDKVCIEPEIPLKRYNLSRASAAVSAQDPGEDEVPETIRRDALRQLMAEKGKFTGEEFFAKLKQLQLEYRKKKADK</sequence>
<accession>X0WM16</accession>
<proteinExistence type="predicted"/>
<reference evidence="1" key="1">
    <citation type="journal article" date="2014" name="Front. Microbiol.">
        <title>High frequency of phylogenetically diverse reductive dehalogenase-homologous genes in deep subseafloor sedimentary metagenomes.</title>
        <authorList>
            <person name="Kawai M."/>
            <person name="Futagami T."/>
            <person name="Toyoda A."/>
            <person name="Takaki Y."/>
            <person name="Nishi S."/>
            <person name="Hori S."/>
            <person name="Arai W."/>
            <person name="Tsubouchi T."/>
            <person name="Morono Y."/>
            <person name="Uchiyama I."/>
            <person name="Ito T."/>
            <person name="Fujiyama A."/>
            <person name="Inagaki F."/>
            <person name="Takami H."/>
        </authorList>
    </citation>
    <scope>NUCLEOTIDE SEQUENCE</scope>
    <source>
        <strain evidence="1">Expedition CK06-06</strain>
    </source>
</reference>
<dbReference type="EMBL" id="BARS01031977">
    <property type="protein sequence ID" value="GAG24272.1"/>
    <property type="molecule type" value="Genomic_DNA"/>
</dbReference>
<dbReference type="AlphaFoldDB" id="X0WM16"/>
<gene>
    <name evidence="1" type="ORF">S01H1_49692</name>
</gene>
<name>X0WM16_9ZZZZ</name>
<feature type="non-terminal residue" evidence="1">
    <location>
        <position position="1"/>
    </location>
</feature>
<organism evidence="1">
    <name type="scientific">marine sediment metagenome</name>
    <dbReference type="NCBI Taxonomy" id="412755"/>
    <lineage>
        <taxon>unclassified sequences</taxon>
        <taxon>metagenomes</taxon>
        <taxon>ecological metagenomes</taxon>
    </lineage>
</organism>
<protein>
    <submittedName>
        <fullName evidence="1">Uncharacterized protein</fullName>
    </submittedName>
</protein>
<comment type="caution">
    <text evidence="1">The sequence shown here is derived from an EMBL/GenBank/DDBJ whole genome shotgun (WGS) entry which is preliminary data.</text>
</comment>
<evidence type="ECO:0000313" key="1">
    <source>
        <dbReference type="EMBL" id="GAG24272.1"/>
    </source>
</evidence>